<sequence length="243" mass="26684">MNDPLSYVYCPPSQRVDADACRGLLDRVGAALWITPMPDGVPSATHLPTLWRGDRLIAHASDHNQQFATLTDGVACRVVVQGDGAYVSPRWYPSIQPRSEGGAARGRAEGRAVGTWNYEQAQFAGVLRVHHDRDRLREEVTQLGHTHDDRRIAEGCPADAGRGAWRTDELPPDFFDAMLRGIVGLELEITDVVGRFKLAQNRTQLDRDGVIDGLTERGRPNDLSVAGSMRAATPLYDPSDTSD</sequence>
<dbReference type="KEGG" id="tfa:BW733_07185"/>
<dbReference type="InterPro" id="IPR012349">
    <property type="entry name" value="Split_barrel_FMN-bd"/>
</dbReference>
<protein>
    <recommendedName>
        <fullName evidence="3">Transcriptional regulator</fullName>
    </recommendedName>
</protein>
<evidence type="ECO:0000313" key="1">
    <source>
        <dbReference type="EMBL" id="AQP50645.1"/>
    </source>
</evidence>
<dbReference type="Pfam" id="PF04299">
    <property type="entry name" value="FMN_bind_2"/>
    <property type="match status" value="1"/>
</dbReference>
<dbReference type="STRING" id="399497.BW733_07185"/>
<dbReference type="RefSeq" id="WP_161490167.1">
    <property type="nucleotide sequence ID" value="NZ_CP019607.1"/>
</dbReference>
<dbReference type="Gene3D" id="2.30.110.10">
    <property type="entry name" value="Electron Transport, Fmn-binding Protein, Chain A"/>
    <property type="match status" value="1"/>
</dbReference>
<evidence type="ECO:0008006" key="3">
    <source>
        <dbReference type="Google" id="ProtNLM"/>
    </source>
</evidence>
<name>A0A1Q2CWZ8_9ACTN</name>
<dbReference type="PANTHER" id="PTHR35802">
    <property type="entry name" value="PROTEASE SYNTHASE AND SPORULATION PROTEIN PAI 2"/>
    <property type="match status" value="1"/>
</dbReference>
<evidence type="ECO:0000313" key="2">
    <source>
        <dbReference type="Proteomes" id="UP000188235"/>
    </source>
</evidence>
<dbReference type="AlphaFoldDB" id="A0A1Q2CWZ8"/>
<accession>A0A1Q2CWZ8</accession>
<gene>
    <name evidence="1" type="ORF">BW733_07185</name>
</gene>
<organism evidence="1 2">
    <name type="scientific">Tessaracoccus flavescens</name>
    <dbReference type="NCBI Taxonomy" id="399497"/>
    <lineage>
        <taxon>Bacteria</taxon>
        <taxon>Bacillati</taxon>
        <taxon>Actinomycetota</taxon>
        <taxon>Actinomycetes</taxon>
        <taxon>Propionibacteriales</taxon>
        <taxon>Propionibacteriaceae</taxon>
        <taxon>Tessaracoccus</taxon>
    </lineage>
</organism>
<dbReference type="InterPro" id="IPR007396">
    <property type="entry name" value="TR_PAI2-type"/>
</dbReference>
<dbReference type="PANTHER" id="PTHR35802:SF1">
    <property type="entry name" value="PROTEASE SYNTHASE AND SPORULATION PROTEIN PAI 2"/>
    <property type="match status" value="1"/>
</dbReference>
<reference evidence="1 2" key="1">
    <citation type="journal article" date="2008" name="Int. J. Syst. Evol. Microbiol.">
        <title>Tessaracoccus flavescens sp. nov., isolated from marine sediment.</title>
        <authorList>
            <person name="Lee D.W."/>
            <person name="Lee S.D."/>
        </authorList>
    </citation>
    <scope>NUCLEOTIDE SEQUENCE [LARGE SCALE GENOMIC DNA]</scope>
    <source>
        <strain evidence="1 2">SST-39T</strain>
    </source>
</reference>
<proteinExistence type="predicted"/>
<dbReference type="PIRSF" id="PIRSF010372">
    <property type="entry name" value="PaiB"/>
    <property type="match status" value="1"/>
</dbReference>
<dbReference type="EMBL" id="CP019607">
    <property type="protein sequence ID" value="AQP50645.1"/>
    <property type="molecule type" value="Genomic_DNA"/>
</dbReference>
<dbReference type="Proteomes" id="UP000188235">
    <property type="component" value="Chromosome"/>
</dbReference>
<keyword evidence="2" id="KW-1185">Reference proteome</keyword>
<dbReference type="SUPFAM" id="SSF50475">
    <property type="entry name" value="FMN-binding split barrel"/>
    <property type="match status" value="1"/>
</dbReference>